<dbReference type="InterPro" id="IPR050372">
    <property type="entry name" value="Neurexin-related_CASP"/>
</dbReference>
<evidence type="ECO:0000256" key="18">
    <source>
        <dbReference type="SAM" id="Phobius"/>
    </source>
</evidence>
<proteinExistence type="inferred from homology"/>
<evidence type="ECO:0000313" key="22">
    <source>
        <dbReference type="Proteomes" id="UP000261680"/>
    </source>
</evidence>
<evidence type="ECO:0000256" key="4">
    <source>
        <dbReference type="ARBA" id="ARBA00022723"/>
    </source>
</evidence>
<evidence type="ECO:0000256" key="17">
    <source>
        <dbReference type="SAM" id="MobiDB-lite"/>
    </source>
</evidence>
<dbReference type="FunFam" id="2.10.25.10:FF:000029">
    <property type="entry name" value="neurexin-1 isoform X1"/>
    <property type="match status" value="1"/>
</dbReference>
<dbReference type="OrthoDB" id="9734718at2759"/>
<evidence type="ECO:0000256" key="8">
    <source>
        <dbReference type="ARBA" id="ARBA00022889"/>
    </source>
</evidence>
<dbReference type="FunFam" id="2.60.120.200:FF:000007">
    <property type="entry name" value="neurexin-1 isoform X1"/>
    <property type="match status" value="1"/>
</dbReference>
<dbReference type="GeneID" id="103670645"/>
<keyword evidence="5 19" id="KW-0732">Signal</keyword>
<evidence type="ECO:0000256" key="7">
    <source>
        <dbReference type="ARBA" id="ARBA00022837"/>
    </source>
</evidence>
<keyword evidence="9" id="KW-0325">Glycoprotein</keyword>
<organism evidence="22 23">
    <name type="scientific">Ursus maritimus</name>
    <name type="common">Polar bear</name>
    <name type="synonym">Thalarctos maritimus</name>
    <dbReference type="NCBI Taxonomy" id="29073"/>
    <lineage>
        <taxon>Eukaryota</taxon>
        <taxon>Metazoa</taxon>
        <taxon>Chordata</taxon>
        <taxon>Craniata</taxon>
        <taxon>Vertebrata</taxon>
        <taxon>Euteleostomi</taxon>
        <taxon>Mammalia</taxon>
        <taxon>Eutheria</taxon>
        <taxon>Laurasiatheria</taxon>
        <taxon>Carnivora</taxon>
        <taxon>Caniformia</taxon>
        <taxon>Ursidae</taxon>
        <taxon>Ursus</taxon>
    </lineage>
</organism>
<evidence type="ECO:0000256" key="15">
    <source>
        <dbReference type="ARBA" id="ARBA00035005"/>
    </source>
</evidence>
<dbReference type="InterPro" id="IPR003585">
    <property type="entry name" value="Neurexin-like"/>
</dbReference>
<feature type="chain" id="PRO_5016797520" evidence="19">
    <location>
        <begin position="25"/>
        <end position="1106"/>
    </location>
</feature>
<evidence type="ECO:0000256" key="16">
    <source>
        <dbReference type="PROSITE-ProRule" id="PRU00076"/>
    </source>
</evidence>
<evidence type="ECO:0000256" key="6">
    <source>
        <dbReference type="ARBA" id="ARBA00022737"/>
    </source>
</evidence>
<evidence type="ECO:0000256" key="13">
    <source>
        <dbReference type="ARBA" id="ARBA00023157"/>
    </source>
</evidence>
<dbReference type="KEGG" id="umr:103670645"/>
<dbReference type="InterPro" id="IPR013320">
    <property type="entry name" value="ConA-like_dom_sf"/>
</dbReference>
<feature type="compositionally biased region" description="Polar residues" evidence="17">
    <location>
        <begin position="975"/>
        <end position="992"/>
    </location>
</feature>
<dbReference type="Pfam" id="PF02210">
    <property type="entry name" value="Laminin_G_2"/>
    <property type="match status" value="5"/>
</dbReference>
<evidence type="ECO:0000256" key="19">
    <source>
        <dbReference type="SAM" id="SignalP"/>
    </source>
</evidence>
<dbReference type="GO" id="GO:0046872">
    <property type="term" value="F:metal ion binding"/>
    <property type="evidence" value="ECO:0007669"/>
    <property type="project" value="UniProtKB-KW"/>
</dbReference>
<evidence type="ECO:0000256" key="1">
    <source>
        <dbReference type="ARBA" id="ARBA00010241"/>
    </source>
</evidence>
<feature type="domain" description="Laminin G" evidence="20">
    <location>
        <begin position="762"/>
        <end position="932"/>
    </location>
</feature>
<dbReference type="PROSITE" id="PS50025">
    <property type="entry name" value="LAM_G_DOMAIN"/>
    <property type="match status" value="5"/>
</dbReference>
<evidence type="ECO:0000256" key="5">
    <source>
        <dbReference type="ARBA" id="ARBA00022729"/>
    </source>
</evidence>
<dbReference type="RefSeq" id="XP_008697352.1">
    <property type="nucleotide sequence ID" value="XM_008699130.1"/>
</dbReference>
<dbReference type="PROSITE" id="PS00010">
    <property type="entry name" value="ASX_HYDROXYL"/>
    <property type="match status" value="1"/>
</dbReference>
<protein>
    <submittedName>
        <fullName evidence="23">Neurexin 3 isoform X5</fullName>
    </submittedName>
</protein>
<feature type="domain" description="Laminin G" evidence="20">
    <location>
        <begin position="357"/>
        <end position="529"/>
    </location>
</feature>
<comment type="similarity">
    <text evidence="1">Belongs to the neurexin family.</text>
</comment>
<evidence type="ECO:0000259" key="21">
    <source>
        <dbReference type="PROSITE" id="PS50026"/>
    </source>
</evidence>
<dbReference type="SMART" id="SM00294">
    <property type="entry name" value="4.1m"/>
    <property type="match status" value="1"/>
</dbReference>
<dbReference type="CDD" id="cd00054">
    <property type="entry name" value="EGF_CA"/>
    <property type="match status" value="1"/>
</dbReference>
<feature type="domain" description="Laminin G" evidence="20">
    <location>
        <begin position="1"/>
        <end position="112"/>
    </location>
</feature>
<feature type="domain" description="EGF-like" evidence="21">
    <location>
        <begin position="721"/>
        <end position="758"/>
    </location>
</feature>
<keyword evidence="12 18" id="KW-0472">Membrane</keyword>
<feature type="signal peptide" evidence="19">
    <location>
        <begin position="1"/>
        <end position="24"/>
    </location>
</feature>
<evidence type="ECO:0000256" key="10">
    <source>
        <dbReference type="ARBA" id="ARBA00022989"/>
    </source>
</evidence>
<evidence type="ECO:0000256" key="12">
    <source>
        <dbReference type="ARBA" id="ARBA00023136"/>
    </source>
</evidence>
<dbReference type="PANTHER" id="PTHR15036">
    <property type="entry name" value="PIKACHURIN-LIKE PROTEIN"/>
    <property type="match status" value="1"/>
</dbReference>
<keyword evidence="8" id="KW-0130">Cell adhesion</keyword>
<gene>
    <name evidence="23" type="primary">NRXN3</name>
</gene>
<dbReference type="InterPro" id="IPR000742">
    <property type="entry name" value="EGF"/>
</dbReference>
<dbReference type="Gene3D" id="2.10.25.10">
    <property type="entry name" value="Laminin"/>
    <property type="match status" value="2"/>
</dbReference>
<dbReference type="AlphaFoldDB" id="A0A384CRA5"/>
<comment type="caution">
    <text evidence="16">Lacks conserved residue(s) required for the propagation of feature annotation.</text>
</comment>
<dbReference type="SMART" id="SM00181">
    <property type="entry name" value="EGF"/>
    <property type="match status" value="2"/>
</dbReference>
<keyword evidence="7" id="KW-0106">Calcium</keyword>
<dbReference type="PANTHER" id="PTHR15036:SF57">
    <property type="entry name" value="NEUREXIN-3"/>
    <property type="match status" value="1"/>
</dbReference>
<reference evidence="23" key="1">
    <citation type="submission" date="2025-08" db="UniProtKB">
        <authorList>
            <consortium name="RefSeq"/>
        </authorList>
    </citation>
    <scope>IDENTIFICATION</scope>
    <source>
        <tissue evidence="23">Whole blood</tissue>
    </source>
</reference>
<dbReference type="Pfam" id="PF01034">
    <property type="entry name" value="Syndecan"/>
    <property type="match status" value="1"/>
</dbReference>
<comment type="subcellular location">
    <subcellularLocation>
        <location evidence="15">Presynaptic cell membrane</location>
        <topology evidence="15">Single-pass type I membrane protein</topology>
    </subcellularLocation>
</comment>
<evidence type="ECO:0000256" key="9">
    <source>
        <dbReference type="ARBA" id="ARBA00022974"/>
    </source>
</evidence>
<feature type="domain" description="Laminin G" evidence="20">
    <location>
        <begin position="119"/>
        <end position="311"/>
    </location>
</feature>
<dbReference type="PROSITE" id="PS50026">
    <property type="entry name" value="EGF_3"/>
    <property type="match status" value="2"/>
</dbReference>
<dbReference type="Gene3D" id="2.60.120.200">
    <property type="match status" value="5"/>
</dbReference>
<keyword evidence="10 18" id="KW-1133">Transmembrane helix</keyword>
<keyword evidence="9" id="KW-0654">Proteoglycan</keyword>
<evidence type="ECO:0000256" key="14">
    <source>
        <dbReference type="ARBA" id="ARBA00023207"/>
    </source>
</evidence>
<dbReference type="SUPFAM" id="SSF49899">
    <property type="entry name" value="Concanavalin A-like lectins/glucanases"/>
    <property type="match status" value="5"/>
</dbReference>
<feature type="region of interest" description="Disordered" evidence="17">
    <location>
        <begin position="967"/>
        <end position="1019"/>
    </location>
</feature>
<keyword evidence="6" id="KW-0677">Repeat</keyword>
<dbReference type="FunFam" id="2.60.120.200:FF:000005">
    <property type="entry name" value="neurexin-1 isoform X1"/>
    <property type="match status" value="1"/>
</dbReference>
<dbReference type="GO" id="GO:0007155">
    <property type="term" value="P:cell adhesion"/>
    <property type="evidence" value="ECO:0007669"/>
    <property type="project" value="UniProtKB-KW"/>
</dbReference>
<feature type="region of interest" description="Disordered" evidence="17">
    <location>
        <begin position="1074"/>
        <end position="1106"/>
    </location>
</feature>
<feature type="domain" description="EGF-like" evidence="21">
    <location>
        <begin position="315"/>
        <end position="352"/>
    </location>
</feature>
<feature type="transmembrane region" description="Helical" evidence="18">
    <location>
        <begin position="1033"/>
        <end position="1053"/>
    </location>
</feature>
<dbReference type="FunFam" id="2.10.25.10:FF:000015">
    <property type="entry name" value="neurexin-1 isoform X1"/>
    <property type="match status" value="1"/>
</dbReference>
<feature type="domain" description="Laminin G" evidence="20">
    <location>
        <begin position="543"/>
        <end position="718"/>
    </location>
</feature>
<dbReference type="CTD" id="9369"/>
<evidence type="ECO:0000256" key="2">
    <source>
        <dbReference type="ARBA" id="ARBA00022536"/>
    </source>
</evidence>
<dbReference type="CDD" id="cd00110">
    <property type="entry name" value="LamG"/>
    <property type="match status" value="5"/>
</dbReference>
<dbReference type="InterPro" id="IPR027789">
    <property type="entry name" value="Syndecan/Neurexin_dom"/>
</dbReference>
<keyword evidence="4" id="KW-0479">Metal-binding</keyword>
<keyword evidence="3 18" id="KW-0812">Transmembrane</keyword>
<accession>A0A384CRA5</accession>
<name>A0A384CRA5_URSMA</name>
<dbReference type="GO" id="GO:0042734">
    <property type="term" value="C:presynaptic membrane"/>
    <property type="evidence" value="ECO:0007669"/>
    <property type="project" value="UniProtKB-SubCell"/>
</dbReference>
<dbReference type="FunFam" id="2.60.120.200:FF:000003">
    <property type="entry name" value="neurexin-1 isoform X1"/>
    <property type="match status" value="1"/>
</dbReference>
<evidence type="ECO:0000313" key="23">
    <source>
        <dbReference type="RefSeq" id="XP_008697352.1"/>
    </source>
</evidence>
<keyword evidence="11" id="KW-0770">Synapse</keyword>
<dbReference type="InterPro" id="IPR000152">
    <property type="entry name" value="EGF-type_Asp/Asn_hydroxyl_site"/>
</dbReference>
<dbReference type="Proteomes" id="UP000261680">
    <property type="component" value="Unplaced"/>
</dbReference>
<dbReference type="SMART" id="SM00282">
    <property type="entry name" value="LamG"/>
    <property type="match status" value="4"/>
</dbReference>
<dbReference type="InterPro" id="IPR001791">
    <property type="entry name" value="Laminin_G"/>
</dbReference>
<keyword evidence="13" id="KW-1015">Disulfide bond</keyword>
<dbReference type="FunFam" id="2.60.120.200:FF:000004">
    <property type="entry name" value="neurexin-1 isoform X1"/>
    <property type="match status" value="1"/>
</dbReference>
<evidence type="ECO:0000259" key="20">
    <source>
        <dbReference type="PROSITE" id="PS50025"/>
    </source>
</evidence>
<keyword evidence="2 16" id="KW-0245">EGF-like domain</keyword>
<evidence type="ECO:0000256" key="3">
    <source>
        <dbReference type="ARBA" id="ARBA00022692"/>
    </source>
</evidence>
<keyword evidence="14" id="KW-0357">Heparan sulfate</keyword>
<keyword evidence="22" id="KW-1185">Reference proteome</keyword>
<evidence type="ECO:0000256" key="11">
    <source>
        <dbReference type="ARBA" id="ARBA00023018"/>
    </source>
</evidence>
<sequence>MPPDFDRTVKSLLGFFFFVPMSLRQVTISVDGILTTTGYTQEDYTMLGSDDFFYVGGSPSTADLPGSPVSNNFMGCLKEVVYKNNDIRLELSRLARIGDTKMKIYGEVVFKCENVATLDPINFETPEAYISLPKWNTKRMGSISFDFRTTEPNGLILFTHGKPQERKDTRSQKNTKVDFFAVELLDGNLYLLLDMGSGTIKVKATQKKANDGEWYHVDIQRDGRSGTISVNSRRTPFTASGESEILDLEGDMYLGGLPENRAGLILPTELWTAMLNYGYVGCIRDLFIDGRSKNIRQLAEMQNAAGVKSSCSRMSAKQCDSYPCKNNAVCKDGWNRFICDCTGTGYWGRTCEREASILSYDGSMYMKIVVPMVMHTEAEDVSFRFMSQRAYGLLVATTSRDSADTLRLELDGGRVKLMVNLDCIRINCNSSKGPETLYAGQKLNDNEWHTVRVVRRGKSLKLTVDDDVAEGTMVGDHTRLEFHNIETGIMTEKRYISVVPSSFIGHLQSLMFNGLLYIDLCKNGDIDYCELKARFGLRNIIADPVTFKTKSSYLSLATLQAYTSMHLFFQFKTTSADGFILFNSGDGNDFIAVELVKGYIHYVFDLGNGPNVIKGNSDRPLNDNQWHNVVITRDNSNTHSLKVDTKVVTQVINGAKNLDLKGDLYMAGLAQGMYSNLPKLVASRDGFQGCLASVDLNGRLPDLINDALHRSGQIERGCEGPSTTCQEDSCANQGVCMQQWEGFTCDCSMTSYSGNQCNDPGATYIFGKSGGLILYTWPANDRPSTRSDRLAVGFSTTVKDGILVRIDSAPGLGDFLQLHIEQGKIGVVFNIGTVDISIKEERTPVNDGKYHVVRFTRNGGNATLQVDNWPVNEHYPTGRQLTIFNTQAQIAIGGKDKGRLFQGQLSGLYYDGLKVLNMAAENNPNIKINGSVRLVGEVPSILGTTQTTSMPPEMSTTVMETTTTMATTTTRKNRSTASIQPTSDDLVSSAECSSDDEDLVECEPSTANPTEPGVRRVPGASEVIRESSSTTGMVVGIVAAAALCILILLYAMYKYRNRDEGSYQVDETRNYISNSAQSNGTLIKEKQQSSKSGHKKQKNKDKEYYV</sequence>